<dbReference type="Pfam" id="PF00583">
    <property type="entry name" value="Acetyltransf_1"/>
    <property type="match status" value="1"/>
</dbReference>
<protein>
    <submittedName>
        <fullName evidence="2">GNAT family N-acetyltransferase</fullName>
    </submittedName>
</protein>
<keyword evidence="2" id="KW-0808">Transferase</keyword>
<feature type="domain" description="N-acetyltransferase" evidence="1">
    <location>
        <begin position="2"/>
        <end position="138"/>
    </location>
</feature>
<evidence type="ECO:0000313" key="2">
    <source>
        <dbReference type="EMBL" id="VWX38684.1"/>
    </source>
</evidence>
<dbReference type="AlphaFoldDB" id="A0A653IHH4"/>
<dbReference type="PROSITE" id="PS51186">
    <property type="entry name" value="GNAT"/>
    <property type="match status" value="1"/>
</dbReference>
<sequence length="138" mass="15863">MLEIQQGSTEDREYIREQLISFNKTNVPSSVQHETEQICFLLKEDGEIKGGLTGEYGWNHVHVSFLWLDETVKGGGYGSKLLSMVEDYANERACSKVILDTFSFQAPGFYEKNGYVEYGRLDDHPVEGMTQYFYKKLL</sequence>
<name>A0A653IHH4_9BACL</name>
<reference evidence="2 3" key="1">
    <citation type="submission" date="2019-10" db="EMBL/GenBank/DDBJ databases">
        <authorList>
            <person name="Karimi E."/>
        </authorList>
    </citation>
    <scope>NUCLEOTIDE SEQUENCE [LARGE SCALE GENOMIC DNA]</scope>
    <source>
        <strain evidence="2">Exiguobacterium sp. 9Y</strain>
    </source>
</reference>
<dbReference type="InterPro" id="IPR000182">
    <property type="entry name" value="GNAT_dom"/>
</dbReference>
<dbReference type="InterPro" id="IPR016181">
    <property type="entry name" value="Acyl_CoA_acyltransferase"/>
</dbReference>
<dbReference type="Gene3D" id="3.40.630.30">
    <property type="match status" value="1"/>
</dbReference>
<accession>A0A653IHH4</accession>
<evidence type="ECO:0000259" key="1">
    <source>
        <dbReference type="PROSITE" id="PS51186"/>
    </source>
</evidence>
<dbReference type="GO" id="GO:0016747">
    <property type="term" value="F:acyltransferase activity, transferring groups other than amino-acyl groups"/>
    <property type="evidence" value="ECO:0007669"/>
    <property type="project" value="InterPro"/>
</dbReference>
<dbReference type="Proteomes" id="UP000439752">
    <property type="component" value="Unassembled WGS sequence"/>
</dbReference>
<evidence type="ECO:0000313" key="3">
    <source>
        <dbReference type="Proteomes" id="UP000439752"/>
    </source>
</evidence>
<dbReference type="SUPFAM" id="SSF55729">
    <property type="entry name" value="Acyl-CoA N-acyltransferases (Nat)"/>
    <property type="match status" value="1"/>
</dbReference>
<dbReference type="CDD" id="cd04301">
    <property type="entry name" value="NAT_SF"/>
    <property type="match status" value="1"/>
</dbReference>
<proteinExistence type="predicted"/>
<organism evidence="2 3">
    <name type="scientific">Exiguobacterium oxidotolerans</name>
    <dbReference type="NCBI Taxonomy" id="223958"/>
    <lineage>
        <taxon>Bacteria</taxon>
        <taxon>Bacillati</taxon>
        <taxon>Bacillota</taxon>
        <taxon>Bacilli</taxon>
        <taxon>Bacillales</taxon>
        <taxon>Bacillales Family XII. Incertae Sedis</taxon>
        <taxon>Exiguobacterium</taxon>
    </lineage>
</organism>
<keyword evidence="3" id="KW-1185">Reference proteome</keyword>
<dbReference type="EMBL" id="CABWKQ010000058">
    <property type="protein sequence ID" value="VWX38684.1"/>
    <property type="molecule type" value="Genomic_DNA"/>
</dbReference>
<dbReference type="RefSeq" id="WP_159172544.1">
    <property type="nucleotide sequence ID" value="NZ_LR732308.1"/>
</dbReference>
<gene>
    <name evidence="2" type="ORF">EXIGUO9Y_80013</name>
</gene>